<organism evidence="2 3">
    <name type="scientific">Fuerstiella marisgermanici</name>
    <dbReference type="NCBI Taxonomy" id="1891926"/>
    <lineage>
        <taxon>Bacteria</taxon>
        <taxon>Pseudomonadati</taxon>
        <taxon>Planctomycetota</taxon>
        <taxon>Planctomycetia</taxon>
        <taxon>Planctomycetales</taxon>
        <taxon>Planctomycetaceae</taxon>
        <taxon>Fuerstiella</taxon>
    </lineage>
</organism>
<evidence type="ECO:0000313" key="2">
    <source>
        <dbReference type="EMBL" id="APZ93150.1"/>
    </source>
</evidence>
<dbReference type="EMBL" id="CP017641">
    <property type="protein sequence ID" value="APZ93150.1"/>
    <property type="molecule type" value="Genomic_DNA"/>
</dbReference>
<gene>
    <name evidence="2" type="ORF">Fuma_02766</name>
</gene>
<evidence type="ECO:0000256" key="1">
    <source>
        <dbReference type="SAM" id="SignalP"/>
    </source>
</evidence>
<name>A0A1P8WGI3_9PLAN</name>
<protein>
    <recommendedName>
        <fullName evidence="4">TRASH domain-containing protein</fullName>
    </recommendedName>
</protein>
<accession>A0A1P8WGI3</accession>
<evidence type="ECO:0000313" key="3">
    <source>
        <dbReference type="Proteomes" id="UP000187735"/>
    </source>
</evidence>
<sequence precursor="true">MKSFTTAASVLLAAMVAIVSVGNAEEAAEKVTTVKCPVAGKEIKIADAKTVSYKKANVYVCCGKCKAAMEKDSKKFATKANHQLIQTKQAKQVKCPLSGGSVNAEQNVKVAGVKVGFCCGKCKAKVAGAEGDEQLELVFSEDAFKKGYEVKEKKAE</sequence>
<dbReference type="AlphaFoldDB" id="A0A1P8WGI3"/>
<dbReference type="RefSeq" id="WP_077024663.1">
    <property type="nucleotide sequence ID" value="NZ_CP017641.1"/>
</dbReference>
<evidence type="ECO:0008006" key="4">
    <source>
        <dbReference type="Google" id="ProtNLM"/>
    </source>
</evidence>
<keyword evidence="3" id="KW-1185">Reference proteome</keyword>
<dbReference type="OrthoDB" id="9815497at2"/>
<dbReference type="KEGG" id="fmr:Fuma_02766"/>
<dbReference type="Proteomes" id="UP000187735">
    <property type="component" value="Chromosome"/>
</dbReference>
<feature type="signal peptide" evidence="1">
    <location>
        <begin position="1"/>
        <end position="24"/>
    </location>
</feature>
<reference evidence="2 3" key="1">
    <citation type="journal article" date="2016" name="Front. Microbiol.">
        <title>Fuerstia marisgermanicae gen. nov., sp. nov., an Unusual Member of the Phylum Planctomycetes from the German Wadden Sea.</title>
        <authorList>
            <person name="Kohn T."/>
            <person name="Heuer A."/>
            <person name="Jogler M."/>
            <person name="Vollmers J."/>
            <person name="Boedeker C."/>
            <person name="Bunk B."/>
            <person name="Rast P."/>
            <person name="Borchert D."/>
            <person name="Glockner I."/>
            <person name="Freese H.M."/>
            <person name="Klenk H.P."/>
            <person name="Overmann J."/>
            <person name="Kaster A.K."/>
            <person name="Rohde M."/>
            <person name="Wiegand S."/>
            <person name="Jogler C."/>
        </authorList>
    </citation>
    <scope>NUCLEOTIDE SEQUENCE [LARGE SCALE GENOMIC DNA]</scope>
    <source>
        <strain evidence="2 3">NH11</strain>
    </source>
</reference>
<keyword evidence="1" id="KW-0732">Signal</keyword>
<proteinExistence type="predicted"/>
<feature type="chain" id="PRO_5012862810" description="TRASH domain-containing protein" evidence="1">
    <location>
        <begin position="25"/>
        <end position="156"/>
    </location>
</feature>